<evidence type="ECO:0000313" key="3">
    <source>
        <dbReference type="Proteomes" id="UP000236290"/>
    </source>
</evidence>
<evidence type="ECO:0000313" key="2">
    <source>
        <dbReference type="EMBL" id="PNP52616.1"/>
    </source>
</evidence>
<dbReference type="PANTHER" id="PTHR42815">
    <property type="entry name" value="FAD-BINDING, PUTATIVE (AFU_ORTHOLOGUE AFUA_6G07600)-RELATED"/>
    <property type="match status" value="1"/>
</dbReference>
<proteinExistence type="predicted"/>
<dbReference type="EMBL" id="MTYI01000100">
    <property type="protein sequence ID" value="PNP52616.1"/>
    <property type="molecule type" value="Genomic_DNA"/>
</dbReference>
<dbReference type="AlphaFoldDB" id="A0A2K0U4D1"/>
<dbReference type="SUPFAM" id="SSF63380">
    <property type="entry name" value="Riboflavin synthase domain-like"/>
    <property type="match status" value="1"/>
</dbReference>
<dbReference type="SUPFAM" id="SSF52343">
    <property type="entry name" value="Ferredoxin reductase-like, C-terminal NADP-linked domain"/>
    <property type="match status" value="1"/>
</dbReference>
<dbReference type="Gene3D" id="2.40.30.10">
    <property type="entry name" value="Translation factors"/>
    <property type="match status" value="1"/>
</dbReference>
<dbReference type="PROSITE" id="PS51384">
    <property type="entry name" value="FAD_FR"/>
    <property type="match status" value="1"/>
</dbReference>
<dbReference type="GO" id="GO:0016491">
    <property type="term" value="F:oxidoreductase activity"/>
    <property type="evidence" value="ECO:0007669"/>
    <property type="project" value="InterPro"/>
</dbReference>
<accession>A0A2K0U4D1</accession>
<dbReference type="InterPro" id="IPR017927">
    <property type="entry name" value="FAD-bd_FR_type"/>
</dbReference>
<comment type="caution">
    <text evidence="2">The sequence shown here is derived from an EMBL/GenBank/DDBJ whole genome shotgun (WGS) entry which is preliminary data.</text>
</comment>
<gene>
    <name evidence="2" type="ORF">THARTR1_06781</name>
</gene>
<dbReference type="OrthoDB" id="436496at2759"/>
<reference evidence="2 3" key="1">
    <citation type="submission" date="2017-02" db="EMBL/GenBank/DDBJ databases">
        <title>Genomes of Trichoderma spp. with biocontrol activity.</title>
        <authorList>
            <person name="Gardiner D."/>
            <person name="Kazan K."/>
            <person name="Vos C."/>
            <person name="Harvey P."/>
        </authorList>
    </citation>
    <scope>NUCLEOTIDE SEQUENCE [LARGE SCALE GENOMIC DNA]</scope>
    <source>
        <strain evidence="2 3">Tr1</strain>
    </source>
</reference>
<organism evidence="2 3">
    <name type="scientific">Trichoderma harzianum</name>
    <name type="common">Hypocrea lixii</name>
    <dbReference type="NCBI Taxonomy" id="5544"/>
    <lineage>
        <taxon>Eukaryota</taxon>
        <taxon>Fungi</taxon>
        <taxon>Dikarya</taxon>
        <taxon>Ascomycota</taxon>
        <taxon>Pezizomycotina</taxon>
        <taxon>Sordariomycetes</taxon>
        <taxon>Hypocreomycetidae</taxon>
        <taxon>Hypocreales</taxon>
        <taxon>Hypocreaceae</taxon>
        <taxon>Trichoderma</taxon>
    </lineage>
</organism>
<feature type="domain" description="FAD-binding FR-type" evidence="1">
    <location>
        <begin position="391"/>
        <end position="517"/>
    </location>
</feature>
<dbReference type="InterPro" id="IPR012349">
    <property type="entry name" value="Split_barrel_FMN-bd"/>
</dbReference>
<evidence type="ECO:0000259" key="1">
    <source>
        <dbReference type="PROSITE" id="PS51384"/>
    </source>
</evidence>
<dbReference type="InterPro" id="IPR039261">
    <property type="entry name" value="FNR_nucleotide-bd"/>
</dbReference>
<dbReference type="InterPro" id="IPR017938">
    <property type="entry name" value="Riboflavin_synthase-like_b-brl"/>
</dbReference>
<sequence>MESIKGEEGMLLSQIISYNLSQLLLLPNAPLSVFTTNASIVVDATMPSLVSTWHPGEVAMHRELRTPRFENPTSAGCPMPYAVRVMHSQLVALGTLDDEGRPWTTIWGGERGFARPVAEGVLGVKSAVDKQYDPVYNAFWKSSDGKNGGADEEGIVRPEGGKMMSGLSIDLETRDRVKLAGRLIAGADISGAESEVQLAFHVQESLGNCPKYINKKALEKTVPQPELVPGGPGGILSPEAIALIEKADMFFLSSTNGESMDTNHRGGPRGFIRVLKNDEDGVELVYPEYSGNRLYQSLGNLKVNPLIGIVIPDYDTSDALYLTGHSTILLGKQASDLISRSNMAVKITISASHLVKSSLPFRGTPNEPSPYNPPVRYLLSEKAPALAPTDRPDVNATLVARDILTPTIAVFTFKLETRDVHGLPQWQPGHHVTINFEMEVSGGYAHMNDQDPQSLNDDYVRTFTVSSPPNSLPQKDHFQITARLHGPVTNFLWRHNLRAPLDLSVMGFGGKESFALPVSTTATTPFKEPVYVAGGVGITPILAQAKAVLDASVPLKLLWTLRGEDLPLAVHTFDKIPGLAEKTTLFATGSLSSEDTEKMLEKIRERGATVHDRRIKADDLGEMKNGGKKFYLCTGPGLLTSLRGWLDGEDVVWEDFGY</sequence>
<dbReference type="Gene3D" id="3.40.50.80">
    <property type="entry name" value="Nucleotide-binding domain of ferredoxin-NADP reductase (FNR) module"/>
    <property type="match status" value="1"/>
</dbReference>
<protein>
    <recommendedName>
        <fullName evidence="1">FAD-binding FR-type domain-containing protein</fullName>
    </recommendedName>
</protein>
<dbReference type="Proteomes" id="UP000236290">
    <property type="component" value="Unassembled WGS sequence"/>
</dbReference>
<dbReference type="Gene3D" id="2.30.110.10">
    <property type="entry name" value="Electron Transport, Fmn-binding Protein, Chain A"/>
    <property type="match status" value="1"/>
</dbReference>
<name>A0A2K0U4D1_TRIHA</name>
<dbReference type="PANTHER" id="PTHR42815:SF2">
    <property type="entry name" value="FAD-BINDING, PUTATIVE (AFU_ORTHOLOGUE AFUA_6G07600)-RELATED"/>
    <property type="match status" value="1"/>
</dbReference>